<feature type="region of interest" description="Disordered" evidence="1">
    <location>
        <begin position="1"/>
        <end position="42"/>
    </location>
</feature>
<dbReference type="InterPro" id="IPR016024">
    <property type="entry name" value="ARM-type_fold"/>
</dbReference>
<keyword evidence="4" id="KW-1185">Reference proteome</keyword>
<feature type="region of interest" description="Disordered" evidence="1">
    <location>
        <begin position="61"/>
        <end position="102"/>
    </location>
</feature>
<dbReference type="GeneID" id="94833251"/>
<dbReference type="Gene3D" id="1.25.40.180">
    <property type="match status" value="1"/>
</dbReference>
<dbReference type="OrthoDB" id="514777at2759"/>
<dbReference type="RefSeq" id="XP_068367099.1">
    <property type="nucleotide sequence ID" value="XM_068498547.1"/>
</dbReference>
<feature type="domain" description="MIF4G" evidence="2">
    <location>
        <begin position="203"/>
        <end position="403"/>
    </location>
</feature>
<dbReference type="AlphaFoldDB" id="A0A1J4KRS5"/>
<reference evidence="3" key="1">
    <citation type="submission" date="2016-10" db="EMBL/GenBank/DDBJ databases">
        <authorList>
            <person name="Benchimol M."/>
            <person name="Almeida L.G."/>
            <person name="Vasconcelos A.T."/>
            <person name="Perreira-Neves A."/>
            <person name="Rosa I.A."/>
            <person name="Tasca T."/>
            <person name="Bogo M.R."/>
            <person name="de Souza W."/>
        </authorList>
    </citation>
    <scope>NUCLEOTIDE SEQUENCE [LARGE SCALE GENOMIC DNA]</scope>
    <source>
        <strain evidence="3">K</strain>
    </source>
</reference>
<accession>A0A1J4KRS5</accession>
<evidence type="ECO:0000256" key="1">
    <source>
        <dbReference type="SAM" id="MobiDB-lite"/>
    </source>
</evidence>
<organism evidence="3 4">
    <name type="scientific">Tritrichomonas foetus</name>
    <dbReference type="NCBI Taxonomy" id="1144522"/>
    <lineage>
        <taxon>Eukaryota</taxon>
        <taxon>Metamonada</taxon>
        <taxon>Parabasalia</taxon>
        <taxon>Tritrichomonadida</taxon>
        <taxon>Tritrichomonadidae</taxon>
        <taxon>Tritrichomonas</taxon>
    </lineage>
</organism>
<dbReference type="InterPro" id="IPR003890">
    <property type="entry name" value="MIF4G-like_typ-3"/>
</dbReference>
<evidence type="ECO:0000313" key="4">
    <source>
        <dbReference type="Proteomes" id="UP000179807"/>
    </source>
</evidence>
<proteinExistence type="predicted"/>
<dbReference type="VEuPathDB" id="TrichDB:TRFO_15732"/>
<dbReference type="Pfam" id="PF02854">
    <property type="entry name" value="MIF4G"/>
    <property type="match status" value="1"/>
</dbReference>
<comment type="caution">
    <text evidence="3">The sequence shown here is derived from an EMBL/GenBank/DDBJ whole genome shotgun (WGS) entry which is preliminary data.</text>
</comment>
<dbReference type="SMART" id="SM00543">
    <property type="entry name" value="MIF4G"/>
    <property type="match status" value="1"/>
</dbReference>
<dbReference type="SUPFAM" id="SSF48371">
    <property type="entry name" value="ARM repeat"/>
    <property type="match status" value="1"/>
</dbReference>
<gene>
    <name evidence="3" type="ORF">TRFO_15732</name>
</gene>
<protein>
    <recommendedName>
        <fullName evidence="2">MIF4G domain-containing protein</fullName>
    </recommendedName>
</protein>
<evidence type="ECO:0000313" key="3">
    <source>
        <dbReference type="EMBL" id="OHT13963.1"/>
    </source>
</evidence>
<feature type="compositionally biased region" description="Polar residues" evidence="1">
    <location>
        <begin position="61"/>
        <end position="79"/>
    </location>
</feature>
<sequence>MSTFPKQIFISSSSDTRPNINLQQPSNNVPDNAPSHFPTVNNTTSKPIVQIQIKNKDGTSFQLSKNNASTHVAKESTQSPNNQPAPPPQPQQPAIIKVERPTNVKKTEITKTLERYSIEELLELDCFEKIIPRKSRGFIALQNYLKEMESGNTTTNYNNYNKNKSQSQGKVATYVEVAETSYQPTIFRKNINEFDYNSDEAYQMNVNQMFNRLTSTQIDQVIEELMPKLNSSDRLRYAIDTFVSKASQEKNFAKVYAEFVTKLHSANKNQDFVNGVLAQARDNFGDCILNPGDENSEADSELCCGQATFLASLVKNGLVNDGTSSLNKLFENLKTEDVHPHYIEMLFNFVKAAGPEFVRNESKETWEKLTKLVQRQDIRNRLHFLLLDIQEIVENWLNGKDIKSDELKKNPETSKSLVRNGFASFLENDKDIPNEVVSLRSQDFFSGSMLCFPDIDDAYDFSYYQCFVLKKQKGFNKGDIIDILNKSIDSYIEQSLDSDCPHLWENFSTLLCQLMINSMISLEDARAIHANIKTSPEWDPLNDLKYFIHDNHDFSEAIEIQNNALPLEICEALKMPITINNKKLTNLRMSRIVAVAVVRSAFYQFRKQNCPQNGMQNWKVPLSNAFKKQEKAFREAVDDEISVGDINFTTNDLINLISQ</sequence>
<dbReference type="GO" id="GO:0003723">
    <property type="term" value="F:RNA binding"/>
    <property type="evidence" value="ECO:0007669"/>
    <property type="project" value="InterPro"/>
</dbReference>
<feature type="compositionally biased region" description="Polar residues" evidence="1">
    <location>
        <begin position="1"/>
        <end position="30"/>
    </location>
</feature>
<dbReference type="EMBL" id="MLAK01000441">
    <property type="protein sequence ID" value="OHT13963.1"/>
    <property type="molecule type" value="Genomic_DNA"/>
</dbReference>
<evidence type="ECO:0000259" key="2">
    <source>
        <dbReference type="SMART" id="SM00543"/>
    </source>
</evidence>
<name>A0A1J4KRS5_9EUKA</name>
<dbReference type="Proteomes" id="UP000179807">
    <property type="component" value="Unassembled WGS sequence"/>
</dbReference>